<dbReference type="RefSeq" id="WP_109251918.1">
    <property type="nucleotide sequence ID" value="NZ_QEXV01000001.1"/>
</dbReference>
<evidence type="ECO:0000256" key="11">
    <source>
        <dbReference type="ARBA" id="ARBA00023159"/>
    </source>
</evidence>
<dbReference type="EMBL" id="QEXV01000001">
    <property type="protein sequence ID" value="PWE18644.1"/>
    <property type="molecule type" value="Genomic_DNA"/>
</dbReference>
<dbReference type="PANTHER" id="PTHR32071">
    <property type="entry name" value="TRANSCRIPTIONAL REGULATORY PROTEIN"/>
    <property type="match status" value="1"/>
</dbReference>
<dbReference type="GO" id="GO:0005524">
    <property type="term" value="F:ATP binding"/>
    <property type="evidence" value="ECO:0007669"/>
    <property type="project" value="UniProtKB-KW"/>
</dbReference>
<keyword evidence="11" id="KW-0010">Activator</keyword>
<evidence type="ECO:0000256" key="17">
    <source>
        <dbReference type="PROSITE-ProRule" id="PRU00169"/>
    </source>
</evidence>
<dbReference type="Pfam" id="PF25601">
    <property type="entry name" value="AAA_lid_14"/>
    <property type="match status" value="1"/>
</dbReference>
<dbReference type="PROSITE" id="PS50045">
    <property type="entry name" value="SIGMA54_INTERACT_4"/>
    <property type="match status" value="1"/>
</dbReference>
<evidence type="ECO:0000256" key="14">
    <source>
        <dbReference type="ARBA" id="ARBA00029881"/>
    </source>
</evidence>
<dbReference type="PRINTS" id="PR01590">
    <property type="entry name" value="HTHFIS"/>
</dbReference>
<keyword evidence="5 17" id="KW-0597">Phosphoprotein</keyword>
<evidence type="ECO:0000256" key="1">
    <source>
        <dbReference type="ARBA" id="ARBA00004496"/>
    </source>
</evidence>
<comment type="caution">
    <text evidence="21">The sequence shown here is derived from an EMBL/GenBank/DDBJ whole genome shotgun (WGS) entry which is preliminary data.</text>
</comment>
<dbReference type="InterPro" id="IPR009057">
    <property type="entry name" value="Homeodomain-like_sf"/>
</dbReference>
<evidence type="ECO:0000256" key="13">
    <source>
        <dbReference type="ARBA" id="ARBA00023231"/>
    </source>
</evidence>
<dbReference type="OrthoDB" id="9804019at2"/>
<feature type="modified residue" description="4-aspartylphosphate" evidence="17">
    <location>
        <position position="53"/>
    </location>
</feature>
<dbReference type="InterPro" id="IPR002197">
    <property type="entry name" value="HTH_Fis"/>
</dbReference>
<dbReference type="Pfam" id="PF02954">
    <property type="entry name" value="HTH_8"/>
    <property type="match status" value="1"/>
</dbReference>
<comment type="function">
    <text evidence="16">Member of the two-component regulatory system NtrB/NtrC, which controls expression of the nitrogen-regulated (ntr) genes in response to nitrogen limitation. Phosphorylated NtrC binds directly to DNA and stimulates the formation of open promoter-sigma54-RNA polymerase complexes.</text>
</comment>
<dbReference type="InterPro" id="IPR011006">
    <property type="entry name" value="CheY-like_superfamily"/>
</dbReference>
<dbReference type="PROSITE" id="PS50110">
    <property type="entry name" value="RESPONSE_REGULATORY"/>
    <property type="match status" value="1"/>
</dbReference>
<evidence type="ECO:0000256" key="10">
    <source>
        <dbReference type="ARBA" id="ARBA00023125"/>
    </source>
</evidence>
<dbReference type="Pfam" id="PF00072">
    <property type="entry name" value="Response_reg"/>
    <property type="match status" value="1"/>
</dbReference>
<evidence type="ECO:0000313" key="21">
    <source>
        <dbReference type="EMBL" id="PWE18644.1"/>
    </source>
</evidence>
<keyword evidence="13" id="KW-0535">Nitrogen fixation</keyword>
<keyword evidence="7" id="KW-0067">ATP-binding</keyword>
<dbReference type="Gene3D" id="3.40.50.300">
    <property type="entry name" value="P-loop containing nucleotide triphosphate hydrolases"/>
    <property type="match status" value="1"/>
</dbReference>
<evidence type="ECO:0000259" key="20">
    <source>
        <dbReference type="PROSITE" id="PS50110"/>
    </source>
</evidence>
<evidence type="ECO:0000256" key="4">
    <source>
        <dbReference type="ARBA" id="ARBA00022491"/>
    </source>
</evidence>
<feature type="domain" description="Sigma-54 factor interaction" evidence="19">
    <location>
        <begin position="143"/>
        <end position="372"/>
    </location>
</feature>
<reference evidence="22" key="1">
    <citation type="submission" date="2018-05" db="EMBL/GenBank/DDBJ databases">
        <authorList>
            <person name="Liu B.-T."/>
        </authorList>
    </citation>
    <scope>NUCLEOTIDE SEQUENCE [LARGE SCALE GENOMIC DNA]</scope>
    <source>
        <strain evidence="22">WD6-1</strain>
    </source>
</reference>
<evidence type="ECO:0000256" key="16">
    <source>
        <dbReference type="ARBA" id="ARBA00043886"/>
    </source>
</evidence>
<dbReference type="Pfam" id="PF00158">
    <property type="entry name" value="Sigma54_activat"/>
    <property type="match status" value="1"/>
</dbReference>
<evidence type="ECO:0000313" key="22">
    <source>
        <dbReference type="Proteomes" id="UP000245168"/>
    </source>
</evidence>
<proteinExistence type="predicted"/>
<dbReference type="SMART" id="SM00382">
    <property type="entry name" value="AAA"/>
    <property type="match status" value="1"/>
</dbReference>
<dbReference type="GO" id="GO:0043565">
    <property type="term" value="F:sequence-specific DNA binding"/>
    <property type="evidence" value="ECO:0007669"/>
    <property type="project" value="InterPro"/>
</dbReference>
<evidence type="ECO:0000256" key="7">
    <source>
        <dbReference type="ARBA" id="ARBA00022840"/>
    </source>
</evidence>
<dbReference type="InterPro" id="IPR002078">
    <property type="entry name" value="Sigma_54_int"/>
</dbReference>
<feature type="compositionally biased region" description="Low complexity" evidence="18">
    <location>
        <begin position="400"/>
        <end position="411"/>
    </location>
</feature>
<evidence type="ECO:0000256" key="3">
    <source>
        <dbReference type="ARBA" id="ARBA00022490"/>
    </source>
</evidence>
<dbReference type="InterPro" id="IPR058031">
    <property type="entry name" value="AAA_lid_NorR"/>
</dbReference>
<dbReference type="CDD" id="cd00009">
    <property type="entry name" value="AAA"/>
    <property type="match status" value="1"/>
</dbReference>
<dbReference type="Gene3D" id="1.10.10.60">
    <property type="entry name" value="Homeodomain-like"/>
    <property type="match status" value="1"/>
</dbReference>
<dbReference type="SUPFAM" id="SSF52540">
    <property type="entry name" value="P-loop containing nucleoside triphosphate hydrolases"/>
    <property type="match status" value="1"/>
</dbReference>
<dbReference type="GO" id="GO:0000160">
    <property type="term" value="P:phosphorelay signal transduction system"/>
    <property type="evidence" value="ECO:0007669"/>
    <property type="project" value="UniProtKB-KW"/>
</dbReference>
<dbReference type="Gene3D" id="3.40.50.2300">
    <property type="match status" value="1"/>
</dbReference>
<dbReference type="GO" id="GO:0006355">
    <property type="term" value="P:regulation of DNA-templated transcription"/>
    <property type="evidence" value="ECO:0007669"/>
    <property type="project" value="InterPro"/>
</dbReference>
<accession>A0A2U2BXE7</accession>
<evidence type="ECO:0000256" key="5">
    <source>
        <dbReference type="ARBA" id="ARBA00022553"/>
    </source>
</evidence>
<dbReference type="Proteomes" id="UP000245168">
    <property type="component" value="Unassembled WGS sequence"/>
</dbReference>
<organism evidence="21 22">
    <name type="scientific">Marinicauda salina</name>
    <dbReference type="NCBI Taxonomy" id="2135793"/>
    <lineage>
        <taxon>Bacteria</taxon>
        <taxon>Pseudomonadati</taxon>
        <taxon>Pseudomonadota</taxon>
        <taxon>Alphaproteobacteria</taxon>
        <taxon>Maricaulales</taxon>
        <taxon>Maricaulaceae</taxon>
        <taxon>Marinicauda</taxon>
    </lineage>
</organism>
<evidence type="ECO:0000256" key="18">
    <source>
        <dbReference type="SAM" id="MobiDB-lite"/>
    </source>
</evidence>
<keyword evidence="10" id="KW-0238">DNA-binding</keyword>
<dbReference type="FunFam" id="3.40.50.2300:FF:000018">
    <property type="entry name" value="DNA-binding transcriptional regulator NtrC"/>
    <property type="match status" value="1"/>
</dbReference>
<dbReference type="InterPro" id="IPR025943">
    <property type="entry name" value="Sigma_54_int_dom_ATP-bd_2"/>
</dbReference>
<keyword evidence="12" id="KW-0804">Transcription</keyword>
<dbReference type="PROSITE" id="PS00675">
    <property type="entry name" value="SIGMA54_INTERACT_1"/>
    <property type="match status" value="1"/>
</dbReference>
<evidence type="ECO:0000256" key="9">
    <source>
        <dbReference type="ARBA" id="ARBA00023015"/>
    </source>
</evidence>
<dbReference type="PANTHER" id="PTHR32071:SF95">
    <property type="entry name" value="DNA-BINDING TRANSCRIPTIONAL REGULATOR NTRC"/>
    <property type="match status" value="1"/>
</dbReference>
<dbReference type="PROSITE" id="PS00676">
    <property type="entry name" value="SIGMA54_INTERACT_2"/>
    <property type="match status" value="1"/>
</dbReference>
<keyword evidence="8" id="KW-0902">Two-component regulatory system</keyword>
<evidence type="ECO:0000256" key="2">
    <source>
        <dbReference type="ARBA" id="ARBA00019059"/>
    </source>
</evidence>
<protein>
    <recommendedName>
        <fullName evidence="2">DNA-binding transcriptional regulator NtrC</fullName>
    </recommendedName>
    <alternativeName>
        <fullName evidence="14">Nitrogen regulation protein NR(I)</fullName>
    </alternativeName>
    <alternativeName>
        <fullName evidence="15">Nitrogen regulator I</fullName>
    </alternativeName>
</protein>
<dbReference type="InterPro" id="IPR003593">
    <property type="entry name" value="AAA+_ATPase"/>
</dbReference>
<gene>
    <name evidence="21" type="ORF">DDZ18_03330</name>
</gene>
<dbReference type="FunFam" id="3.40.50.300:FF:000006">
    <property type="entry name" value="DNA-binding transcriptional regulator NtrC"/>
    <property type="match status" value="1"/>
</dbReference>
<evidence type="ECO:0000256" key="8">
    <source>
        <dbReference type="ARBA" id="ARBA00023012"/>
    </source>
</evidence>
<feature type="domain" description="Response regulatory" evidence="20">
    <location>
        <begin position="4"/>
        <end position="118"/>
    </location>
</feature>
<comment type="subcellular location">
    <subcellularLocation>
        <location evidence="1">Cytoplasm</location>
    </subcellularLocation>
</comment>
<evidence type="ECO:0000256" key="15">
    <source>
        <dbReference type="ARBA" id="ARBA00031910"/>
    </source>
</evidence>
<keyword evidence="3" id="KW-0963">Cytoplasm</keyword>
<dbReference type="SMART" id="SM00448">
    <property type="entry name" value="REC"/>
    <property type="match status" value="1"/>
</dbReference>
<dbReference type="InterPro" id="IPR025662">
    <property type="entry name" value="Sigma_54_int_dom_ATP-bd_1"/>
</dbReference>
<evidence type="ECO:0000256" key="12">
    <source>
        <dbReference type="ARBA" id="ARBA00023163"/>
    </source>
</evidence>
<dbReference type="GO" id="GO:0005737">
    <property type="term" value="C:cytoplasm"/>
    <property type="evidence" value="ECO:0007669"/>
    <property type="project" value="UniProtKB-SubCell"/>
</dbReference>
<sequence length="488" mass="52938">MAKTVLIVDDDPTQRRLMQAVLEKQGHHPETADSGEAGLERVRRGGVDVVLLDLVMPGMDGIETLEAIHARSPELPVIVLTAHGGIETVVKAMRAGAVDFFVKPASPERIAVSIRNAFKVRDLSGEVSRLKRAQSGQLGFKDMVAEAPAMRQVARLGERAARSSIPILITGESGVGKELVARSIMAASDRAGRPFVAVNCGAIPQNLVESTLFGHEKGAFTGAVAKHMGKFQEADGGTLFLDEIGELPLDMQVKLLRALQEGEVDPVGSKKSVKVDVRIISATNRDLAEQVKQGEFREDLFYRLNVFPIEVPPLRERRDDIPALVRHFIARFNAQEGKSVLDATGETMDLLAGHEWKGNVRQLENAVFRAVVLCDGDYLTPEDFPQISGLTPGLKDDAPADAAKSAPAAPEADAEPADGAEIGPIDITDPGGHIRSLEDIERDLIAFAIETYSGRMAEVARRLGVGRSTLYRKVREYHLDVDNFREAG</sequence>
<keyword evidence="22" id="KW-1185">Reference proteome</keyword>
<evidence type="ECO:0000259" key="19">
    <source>
        <dbReference type="PROSITE" id="PS50045"/>
    </source>
</evidence>
<dbReference type="AlphaFoldDB" id="A0A2U2BXE7"/>
<dbReference type="InterPro" id="IPR027417">
    <property type="entry name" value="P-loop_NTPase"/>
</dbReference>
<dbReference type="SUPFAM" id="SSF52172">
    <property type="entry name" value="CheY-like"/>
    <property type="match status" value="1"/>
</dbReference>
<dbReference type="SUPFAM" id="SSF46689">
    <property type="entry name" value="Homeodomain-like"/>
    <property type="match status" value="1"/>
</dbReference>
<keyword evidence="9" id="KW-0805">Transcription regulation</keyword>
<evidence type="ECO:0000256" key="6">
    <source>
        <dbReference type="ARBA" id="ARBA00022741"/>
    </source>
</evidence>
<name>A0A2U2BXE7_9PROT</name>
<dbReference type="InterPro" id="IPR001789">
    <property type="entry name" value="Sig_transdc_resp-reg_receiver"/>
</dbReference>
<keyword evidence="6" id="KW-0547">Nucleotide-binding</keyword>
<keyword evidence="4" id="KW-0678">Repressor</keyword>
<dbReference type="Gene3D" id="1.10.8.60">
    <property type="match status" value="1"/>
</dbReference>
<feature type="region of interest" description="Disordered" evidence="18">
    <location>
        <begin position="389"/>
        <end position="430"/>
    </location>
</feature>